<accession>A0AA39TK32</accession>
<feature type="domain" description="Heterokaryon incompatibility" evidence="1">
    <location>
        <begin position="288"/>
        <end position="427"/>
    </location>
</feature>
<comment type="caution">
    <text evidence="2">The sequence shown here is derived from an EMBL/GenBank/DDBJ whole genome shotgun (WGS) entry which is preliminary data.</text>
</comment>
<dbReference type="InterPro" id="IPR010730">
    <property type="entry name" value="HET"/>
</dbReference>
<keyword evidence="3" id="KW-1185">Reference proteome</keyword>
<dbReference type="Pfam" id="PF06985">
    <property type="entry name" value="HET"/>
    <property type="match status" value="1"/>
</dbReference>
<name>A0AA39TK32_9PEZI</name>
<organism evidence="2 3">
    <name type="scientific">Bombardia bombarda</name>
    <dbReference type="NCBI Taxonomy" id="252184"/>
    <lineage>
        <taxon>Eukaryota</taxon>
        <taxon>Fungi</taxon>
        <taxon>Dikarya</taxon>
        <taxon>Ascomycota</taxon>
        <taxon>Pezizomycotina</taxon>
        <taxon>Sordariomycetes</taxon>
        <taxon>Sordariomycetidae</taxon>
        <taxon>Sordariales</taxon>
        <taxon>Lasiosphaeriaceae</taxon>
        <taxon>Bombardia</taxon>
    </lineage>
</organism>
<dbReference type="Proteomes" id="UP001174934">
    <property type="component" value="Unassembled WGS sequence"/>
</dbReference>
<protein>
    <submittedName>
        <fullName evidence="2">Heterokaryon incompatibility protein-domain-containing protein</fullName>
    </submittedName>
</protein>
<gene>
    <name evidence="2" type="ORF">B0T17DRAFT_545993</name>
</gene>
<sequence>MAVSQPTRLCIFCRQIESTSAPCPTLEAIPTPAPGSHPIATLPPAPVTPLPSTDQDLLDNLRQRPSQLCPRCEDYDIVKVFREAQPLDVTQQYLDKGEDGHDNHNQETYDATIKKSEIPLGQLSSLHLAPSCPLCRLIYRILPRTGLEPTDNVLRLIPYRFHLRINGWHTVLPKTKAELAIYLGLYISDLPIPLGLPLNRDGIAYRPANMKGEAIALTPESCFPGRKLHSAKLITPLIEYAMPKKALAYCFTHCGALCSTPQPPELQTALMIDVATRTVAPCPPDCQYFALSYVWGGLIPQPGALESHTLPQTIEDAITVTLNMGYTYLWVDALCIDQTPDPTPAQAAAKRAQLQMMDLIYGCAVLTLVAMAGDNSAAGLPGVSPTSPRVRQAHEMIGGREFVTVPPTLDAEQDASTWDTRAWTLQERVLSTRKLYFTASQMHFTCGRVNIGEATDDDTSSTELDLLDQVKAPQRVAPTGPANTVKAGLGVPDWDRVGYMGILTNYTGRSMTNASDSLNAFLGVISVFSKPLLPQYPFIWGLPLRTDPQFLGWMHDRRQSSPDLPARRRDFPSWSWAGWHGEVLLDSMLPTNIYSNTQMEQHRDLTVRFTGVEGKELEVEGWIARVRVRTEVFSEVVVDGIVDKGEEEEHVIGSIKERNLMHNNSLPTGTYSCLVVERVTHPLFVGGPADRERVFMIVLDWNFMRVGVAKRRVRLV</sequence>
<evidence type="ECO:0000313" key="2">
    <source>
        <dbReference type="EMBL" id="KAK0610144.1"/>
    </source>
</evidence>
<dbReference type="PANTHER" id="PTHR33112">
    <property type="entry name" value="DOMAIN PROTEIN, PUTATIVE-RELATED"/>
    <property type="match status" value="1"/>
</dbReference>
<reference evidence="2" key="1">
    <citation type="submission" date="2023-06" db="EMBL/GenBank/DDBJ databases">
        <title>Genome-scale phylogeny and comparative genomics of the fungal order Sordariales.</title>
        <authorList>
            <consortium name="Lawrence Berkeley National Laboratory"/>
            <person name="Hensen N."/>
            <person name="Bonometti L."/>
            <person name="Westerberg I."/>
            <person name="Brannstrom I.O."/>
            <person name="Guillou S."/>
            <person name="Cros-Aarteil S."/>
            <person name="Calhoun S."/>
            <person name="Haridas S."/>
            <person name="Kuo A."/>
            <person name="Mondo S."/>
            <person name="Pangilinan J."/>
            <person name="Riley R."/>
            <person name="LaButti K."/>
            <person name="Andreopoulos B."/>
            <person name="Lipzen A."/>
            <person name="Chen C."/>
            <person name="Yanf M."/>
            <person name="Daum C."/>
            <person name="Ng V."/>
            <person name="Clum A."/>
            <person name="Steindorff A."/>
            <person name="Ohm R."/>
            <person name="Martin F."/>
            <person name="Silar P."/>
            <person name="Natvig D."/>
            <person name="Lalanne C."/>
            <person name="Gautier V."/>
            <person name="Ament-velasquez S.L."/>
            <person name="Kruys A."/>
            <person name="Hutchinson M.I."/>
            <person name="Powell A.J."/>
            <person name="Barry K."/>
            <person name="Miller A.N."/>
            <person name="Grigoriev I.V."/>
            <person name="Debuchy R."/>
            <person name="Gladieux P."/>
            <person name="Thoren M.H."/>
            <person name="Johannesson H."/>
        </authorList>
    </citation>
    <scope>NUCLEOTIDE SEQUENCE</scope>
    <source>
        <strain evidence="2">SMH3391-2</strain>
    </source>
</reference>
<evidence type="ECO:0000259" key="1">
    <source>
        <dbReference type="Pfam" id="PF06985"/>
    </source>
</evidence>
<dbReference type="PANTHER" id="PTHR33112:SF12">
    <property type="entry name" value="HETEROKARYON INCOMPATIBILITY DOMAIN-CONTAINING PROTEIN"/>
    <property type="match status" value="1"/>
</dbReference>
<proteinExistence type="predicted"/>
<evidence type="ECO:0000313" key="3">
    <source>
        <dbReference type="Proteomes" id="UP001174934"/>
    </source>
</evidence>
<dbReference type="EMBL" id="JAULSR010000011">
    <property type="protein sequence ID" value="KAK0610144.1"/>
    <property type="molecule type" value="Genomic_DNA"/>
</dbReference>
<dbReference type="AlphaFoldDB" id="A0AA39TK32"/>